<dbReference type="EMBL" id="DNAN01000655">
    <property type="protein sequence ID" value="HAW77762.1"/>
    <property type="molecule type" value="Genomic_DNA"/>
</dbReference>
<accession>A0A350P8Z5</accession>
<organism evidence="2 3">
    <name type="scientific">Alteromonas australica</name>
    <dbReference type="NCBI Taxonomy" id="589873"/>
    <lineage>
        <taxon>Bacteria</taxon>
        <taxon>Pseudomonadati</taxon>
        <taxon>Pseudomonadota</taxon>
        <taxon>Gammaproteobacteria</taxon>
        <taxon>Alteromonadales</taxon>
        <taxon>Alteromonadaceae</taxon>
        <taxon>Alteromonas/Salinimonas group</taxon>
        <taxon>Alteromonas</taxon>
    </lineage>
</organism>
<sequence length="267" mass="29761">MSEESGEVTAEQLLAAASQYDAAMDAGEQPSMVIDSPEEDEYPAVEEPEAESKPEETPPEPEAVSADKEPDSSLTEQEEAKAPSPKEKSKYAKNRERLNKTWAAANEVREQNKRDRQAIEQAQAELEKQRQQLAATQGYRDEHGHTAKDYEEAAKGFRDEGETKLAEAADRKVKELSEKQNQAVRQANEAKHWETLEAKRQELMLKHPDLQNADSELTKRANALLQAHPQVANMPDGLQAAVNGAVMQMEAEKGKNASTELSELRER</sequence>
<feature type="non-terminal residue" evidence="2">
    <location>
        <position position="267"/>
    </location>
</feature>
<feature type="compositionally biased region" description="Acidic residues" evidence="1">
    <location>
        <begin position="36"/>
        <end position="49"/>
    </location>
</feature>
<reference evidence="2 3" key="1">
    <citation type="journal article" date="2018" name="Nat. Biotechnol.">
        <title>A standardized bacterial taxonomy based on genome phylogeny substantially revises the tree of life.</title>
        <authorList>
            <person name="Parks D.H."/>
            <person name="Chuvochina M."/>
            <person name="Waite D.W."/>
            <person name="Rinke C."/>
            <person name="Skarshewski A."/>
            <person name="Chaumeil P.A."/>
            <person name="Hugenholtz P."/>
        </authorList>
    </citation>
    <scope>NUCLEOTIDE SEQUENCE [LARGE SCALE GENOMIC DNA]</scope>
    <source>
        <strain evidence="2">UBA11978</strain>
    </source>
</reference>
<dbReference type="AlphaFoldDB" id="A0A350P8Z5"/>
<comment type="caution">
    <text evidence="2">The sequence shown here is derived from an EMBL/GenBank/DDBJ whole genome shotgun (WGS) entry which is preliminary data.</text>
</comment>
<protein>
    <submittedName>
        <fullName evidence="2">Uncharacterized protein</fullName>
    </submittedName>
</protein>
<feature type="compositionally biased region" description="Basic and acidic residues" evidence="1">
    <location>
        <begin position="107"/>
        <end position="118"/>
    </location>
</feature>
<evidence type="ECO:0000256" key="1">
    <source>
        <dbReference type="SAM" id="MobiDB-lite"/>
    </source>
</evidence>
<name>A0A350P8Z5_9ALTE</name>
<proteinExistence type="predicted"/>
<dbReference type="Proteomes" id="UP000263517">
    <property type="component" value="Unassembled WGS sequence"/>
</dbReference>
<evidence type="ECO:0000313" key="2">
    <source>
        <dbReference type="EMBL" id="HAW77762.1"/>
    </source>
</evidence>
<feature type="region of interest" description="Disordered" evidence="1">
    <location>
        <begin position="19"/>
        <end position="146"/>
    </location>
</feature>
<feature type="compositionally biased region" description="Basic and acidic residues" evidence="1">
    <location>
        <begin position="78"/>
        <end position="99"/>
    </location>
</feature>
<evidence type="ECO:0000313" key="3">
    <source>
        <dbReference type="Proteomes" id="UP000263517"/>
    </source>
</evidence>
<gene>
    <name evidence="2" type="ORF">DCW74_18755</name>
</gene>